<dbReference type="OrthoDB" id="273147at2759"/>
<reference evidence="12" key="2">
    <citation type="submission" date="2025-09" db="UniProtKB">
        <authorList>
            <consortium name="Ensembl"/>
        </authorList>
    </citation>
    <scope>IDENTIFICATION</scope>
</reference>
<keyword evidence="13" id="KW-1185">Reference proteome</keyword>
<evidence type="ECO:0000313" key="13">
    <source>
        <dbReference type="Proteomes" id="UP000694569"/>
    </source>
</evidence>
<dbReference type="GeneTree" id="ENSGT00940000158953"/>
<feature type="repeat" description="ANK" evidence="9">
    <location>
        <begin position="804"/>
        <end position="836"/>
    </location>
</feature>
<evidence type="ECO:0000313" key="12">
    <source>
        <dbReference type="Ensembl" id="ENSLLEP00000005016.1"/>
    </source>
</evidence>
<dbReference type="Proteomes" id="UP000694569">
    <property type="component" value="Unplaced"/>
</dbReference>
<dbReference type="GO" id="GO:0006281">
    <property type="term" value="P:DNA repair"/>
    <property type="evidence" value="ECO:0007669"/>
    <property type="project" value="UniProtKB-KW"/>
</dbReference>
<evidence type="ECO:0000256" key="5">
    <source>
        <dbReference type="ARBA" id="ARBA00022763"/>
    </source>
</evidence>
<keyword evidence="4" id="KW-0677">Repeat</keyword>
<evidence type="ECO:0000256" key="3">
    <source>
        <dbReference type="ARBA" id="ARBA00022490"/>
    </source>
</evidence>
<dbReference type="FunFam" id="3.40.50.10190:FF:000018">
    <property type="entry name" value="DNA topoisomerase 2-binding protein 1"/>
    <property type="match status" value="1"/>
</dbReference>
<dbReference type="AlphaFoldDB" id="A0A8C5LWB9"/>
<dbReference type="Pfam" id="PF12796">
    <property type="entry name" value="Ank_2"/>
    <property type="match status" value="1"/>
</dbReference>
<gene>
    <name evidence="12" type="primary">SLF1</name>
</gene>
<proteinExistence type="predicted"/>
<dbReference type="InterPro" id="IPR057595">
    <property type="entry name" value="TopB1_SLF1_BRCT"/>
</dbReference>
<keyword evidence="7" id="KW-0206">Cytoskeleton</keyword>
<evidence type="ECO:0000256" key="4">
    <source>
        <dbReference type="ARBA" id="ARBA00022737"/>
    </source>
</evidence>
<evidence type="ECO:0000256" key="9">
    <source>
        <dbReference type="PROSITE-ProRule" id="PRU00023"/>
    </source>
</evidence>
<evidence type="ECO:0000256" key="1">
    <source>
        <dbReference type="ARBA" id="ARBA00004123"/>
    </source>
</evidence>
<organism evidence="12 13">
    <name type="scientific">Leptobrachium leishanense</name>
    <name type="common">Leishan spiny toad</name>
    <dbReference type="NCBI Taxonomy" id="445787"/>
    <lineage>
        <taxon>Eukaryota</taxon>
        <taxon>Metazoa</taxon>
        <taxon>Chordata</taxon>
        <taxon>Craniata</taxon>
        <taxon>Vertebrata</taxon>
        <taxon>Euteleostomi</taxon>
        <taxon>Amphibia</taxon>
        <taxon>Batrachia</taxon>
        <taxon>Anura</taxon>
        <taxon>Pelobatoidea</taxon>
        <taxon>Megophryidae</taxon>
        <taxon>Leptobrachium</taxon>
    </lineage>
</organism>
<feature type="domain" description="BRCT" evidence="10">
    <location>
        <begin position="85"/>
        <end position="172"/>
    </location>
</feature>
<keyword evidence="3" id="KW-0963">Cytoplasm</keyword>
<dbReference type="PANTHER" id="PTHR46677">
    <property type="entry name" value="SMC5-SMC6 COMPLEX LOCALIZATION FACTOR PROTEIN 1"/>
    <property type="match status" value="1"/>
</dbReference>
<protein>
    <submittedName>
        <fullName evidence="12">SMC5-SMC6 complex localization factor 1</fullName>
    </submittedName>
</protein>
<feature type="repeat" description="ANK" evidence="9">
    <location>
        <begin position="770"/>
        <end position="802"/>
    </location>
</feature>
<keyword evidence="9" id="KW-0040">ANK repeat</keyword>
<evidence type="ECO:0000259" key="10">
    <source>
        <dbReference type="Pfam" id="PF16770"/>
    </source>
</evidence>
<dbReference type="GO" id="GO:2000781">
    <property type="term" value="P:positive regulation of double-strand break repair"/>
    <property type="evidence" value="ECO:0007669"/>
    <property type="project" value="InterPro"/>
</dbReference>
<dbReference type="Pfam" id="PF16770">
    <property type="entry name" value="RTT107_BRCT_5"/>
    <property type="match status" value="1"/>
</dbReference>
<dbReference type="SUPFAM" id="SSF52113">
    <property type="entry name" value="BRCT domain"/>
    <property type="match status" value="1"/>
</dbReference>
<keyword evidence="5" id="KW-0227">DNA damage</keyword>
<dbReference type="GO" id="GO:1990166">
    <property type="term" value="P:protein localization to site of double-strand break"/>
    <property type="evidence" value="ECO:0007669"/>
    <property type="project" value="TreeGrafter"/>
</dbReference>
<dbReference type="SUPFAM" id="SSF48403">
    <property type="entry name" value="Ankyrin repeat"/>
    <property type="match status" value="1"/>
</dbReference>
<dbReference type="PROSITE" id="PS50088">
    <property type="entry name" value="ANK_REPEAT"/>
    <property type="match status" value="3"/>
</dbReference>
<name>A0A8C5LWB9_9ANUR</name>
<dbReference type="PANTHER" id="PTHR46677:SF1">
    <property type="entry name" value="SMC5-SMC6 COMPLEX LOCALIZATION FACTOR PROTEIN 1"/>
    <property type="match status" value="1"/>
</dbReference>
<feature type="domain" description="TopBP1/SLF1 BRCT" evidence="11">
    <location>
        <begin position="205"/>
        <end position="288"/>
    </location>
</feature>
<dbReference type="Gene3D" id="1.25.40.20">
    <property type="entry name" value="Ankyrin repeat-containing domain"/>
    <property type="match status" value="1"/>
</dbReference>
<dbReference type="InterPro" id="IPR042479">
    <property type="entry name" value="Slf1"/>
</dbReference>
<evidence type="ECO:0000256" key="6">
    <source>
        <dbReference type="ARBA" id="ARBA00023204"/>
    </source>
</evidence>
<sequence length="994" mass="112374">MVLLFNLFSLLHPSKYTLVKKTDCVVTTVSSVLTYVRVHGSTVCRNHARLTLALIYTIPQPFGLFIRMGILLIRSSSSLSMLQMEKSSQKKPVVQLTGFRGDEKIAITKQLAKLDCDFIDSEIYENCTHLIAKKPCRSEKWLAACASGKWVLTKDYIINSAESGRWLDETTYEWGYKIERDSHYSPQMQSAPKRWRQHLTRTGAPGAFSRWKVALLVKDGHKEREAFIRVLEAGQGTFCNSYVTNDGITHVFATNENYLAAMENTETKLYNAPYYPVHYLGTYLLEDEDPIEDPPYDQTDENNTDVIHMIWKHICLAQAPRHKNINAGTGLCNKSVVNNAEVGRVSLSRIEGLLEEQVLSEVLLELDSLLPGIPPLNHFQSLLKHMLQGNVDVTCFGKLYDLFCKLLLYHPPWESASMLTYYLDLLQCPICKQGTWSFTENLIRCFLHDRLSICHQLSDLEIDYQKIREVSTVLLKVLANIMLGEAKFLSIKLGEHSDAQHRASLPSFISSIFWSECKAMKLLTNQMRTLTDLVLQFHKEIQSGKVLLEEVGYQLHVMLGSAVEYWIFFGFYLDRNLLYQVSSDLVFYVCVPYEDFSLRAKERFILSITSPWLQMLVAENIFKTHCMEGKTKHSPDPLSLETLICTYIPAMWKVGTLVSEKVQNFKRKRKLGHGHCLQSQRASLLLNGENQKQGEALLDLPISQRIRRKTEAGSICIKDGPRTPLPGQSSRLQNAKGETALHTACRNNKVQKLITLLSLPGTDINVKDNAGWTPLHEACNHGSTECVREILRRCPDVDLLSHVDGVTPLHDALLNGHAAIGTLLLQYGGPAILQQKDSEGKFPLDYVISAQLRKQLFDVVQLNETIEDFHRHVTQEDFKHKTEFSAFLLSQMLLNLISLFNLPSNALAAKALYPNVTSLMNSTKAKGVSASFSRSMVENYISSIATMQKLSEPLQLFPETFLQTAGFSLQVLLALLQSMASRSPSAKDKENLLK</sequence>
<dbReference type="Pfam" id="PF23294">
    <property type="entry name" value="BRCT_TopB1_SLF1"/>
    <property type="match status" value="1"/>
</dbReference>
<feature type="repeat" description="ANK" evidence="9">
    <location>
        <begin position="736"/>
        <end position="769"/>
    </location>
</feature>
<dbReference type="GO" id="GO:0005634">
    <property type="term" value="C:nucleus"/>
    <property type="evidence" value="ECO:0007669"/>
    <property type="project" value="UniProtKB-SubCell"/>
</dbReference>
<keyword evidence="6" id="KW-0234">DNA repair</keyword>
<evidence type="ECO:0000256" key="7">
    <source>
        <dbReference type="ARBA" id="ARBA00023212"/>
    </source>
</evidence>
<comment type="subcellular location">
    <subcellularLocation>
        <location evidence="2">Cytoplasm</location>
        <location evidence="2">Cytoskeleton</location>
        <location evidence="2">Microtubule organizing center</location>
        <location evidence="2">Centrosome</location>
    </subcellularLocation>
    <subcellularLocation>
        <location evidence="1">Nucleus</location>
    </subcellularLocation>
</comment>
<reference evidence="12" key="1">
    <citation type="submission" date="2025-08" db="UniProtKB">
        <authorList>
            <consortium name="Ensembl"/>
        </authorList>
    </citation>
    <scope>IDENTIFICATION</scope>
</reference>
<dbReference type="SMART" id="SM00248">
    <property type="entry name" value="ANK"/>
    <property type="match status" value="3"/>
</dbReference>
<dbReference type="InterPro" id="IPR001357">
    <property type="entry name" value="BRCT_dom"/>
</dbReference>
<evidence type="ECO:0000256" key="8">
    <source>
        <dbReference type="ARBA" id="ARBA00023242"/>
    </source>
</evidence>
<accession>A0A8C5LWB9</accession>
<dbReference type="Ensembl" id="ENSLLET00000005235.1">
    <property type="protein sequence ID" value="ENSLLEP00000005016.1"/>
    <property type="gene ID" value="ENSLLEG00000003134.1"/>
</dbReference>
<dbReference type="PROSITE" id="PS50297">
    <property type="entry name" value="ANK_REP_REGION"/>
    <property type="match status" value="3"/>
</dbReference>
<dbReference type="GO" id="GO:0035861">
    <property type="term" value="C:site of double-strand break"/>
    <property type="evidence" value="ECO:0007669"/>
    <property type="project" value="TreeGrafter"/>
</dbReference>
<keyword evidence="8" id="KW-0539">Nucleus</keyword>
<dbReference type="GO" id="GO:0005813">
    <property type="term" value="C:centrosome"/>
    <property type="evidence" value="ECO:0007669"/>
    <property type="project" value="UniProtKB-SubCell"/>
</dbReference>
<evidence type="ECO:0000256" key="2">
    <source>
        <dbReference type="ARBA" id="ARBA00004300"/>
    </source>
</evidence>
<dbReference type="Gene3D" id="3.40.50.10190">
    <property type="entry name" value="BRCT domain"/>
    <property type="match status" value="2"/>
</dbReference>
<dbReference type="InterPro" id="IPR002110">
    <property type="entry name" value="Ankyrin_rpt"/>
</dbReference>
<evidence type="ECO:0000259" key="11">
    <source>
        <dbReference type="Pfam" id="PF23294"/>
    </source>
</evidence>
<dbReference type="InterPro" id="IPR036420">
    <property type="entry name" value="BRCT_dom_sf"/>
</dbReference>
<dbReference type="InterPro" id="IPR036770">
    <property type="entry name" value="Ankyrin_rpt-contain_sf"/>
</dbReference>